<dbReference type="RefSeq" id="WP_051517260.1">
    <property type="nucleotide sequence ID" value="NZ_JHAC01000026.1"/>
</dbReference>
<proteinExistence type="inferred from homology"/>
<dbReference type="PANTHER" id="PTHR44196:SF1">
    <property type="entry name" value="DEHYDROGENASE_REDUCTASE SDR FAMILY MEMBER 7B"/>
    <property type="match status" value="1"/>
</dbReference>
<feature type="compositionally biased region" description="Polar residues" evidence="4">
    <location>
        <begin position="274"/>
        <end position="291"/>
    </location>
</feature>
<dbReference type="Pfam" id="PF00106">
    <property type="entry name" value="adh_short"/>
    <property type="match status" value="1"/>
</dbReference>
<evidence type="ECO:0000313" key="7">
    <source>
        <dbReference type="Proteomes" id="UP000020492"/>
    </source>
</evidence>
<dbReference type="SMART" id="SM00822">
    <property type="entry name" value="PKS_KR"/>
    <property type="match status" value="1"/>
</dbReference>
<protein>
    <recommendedName>
        <fullName evidence="5">Ketoreductase domain-containing protein</fullName>
    </recommendedName>
</protein>
<dbReference type="PANTHER" id="PTHR44196">
    <property type="entry name" value="DEHYDROGENASE/REDUCTASE SDR FAMILY MEMBER 7B"/>
    <property type="match status" value="1"/>
</dbReference>
<organism evidence="6 7">
    <name type="scientific">Deinococcus phoenicis</name>
    <dbReference type="NCBI Taxonomy" id="1476583"/>
    <lineage>
        <taxon>Bacteria</taxon>
        <taxon>Thermotogati</taxon>
        <taxon>Deinococcota</taxon>
        <taxon>Deinococci</taxon>
        <taxon>Deinococcales</taxon>
        <taxon>Deinococcaceae</taxon>
        <taxon>Deinococcus</taxon>
    </lineage>
</organism>
<gene>
    <name evidence="6" type="ORF">DEIPH_ctg026orf0013</name>
</gene>
<dbReference type="InterPro" id="IPR057326">
    <property type="entry name" value="KR_dom"/>
</dbReference>
<name>A0A016QPY8_9DEIO</name>
<dbReference type="Gene3D" id="3.40.50.720">
    <property type="entry name" value="NAD(P)-binding Rossmann-like Domain"/>
    <property type="match status" value="1"/>
</dbReference>
<reference evidence="6 7" key="1">
    <citation type="submission" date="2014-03" db="EMBL/GenBank/DDBJ databases">
        <title>Draft genome sequence of Deinococcus phoenicis 1P10ME.</title>
        <authorList>
            <person name="Stepanov V.G."/>
            <person name="Vaishampayan P."/>
            <person name="Venkateswaran K."/>
            <person name="Fox G.E."/>
        </authorList>
    </citation>
    <scope>NUCLEOTIDE SEQUENCE [LARGE SCALE GENOMIC DNA]</scope>
    <source>
        <strain evidence="6 7">1P10ME</strain>
    </source>
</reference>
<dbReference type="SUPFAM" id="SSF51735">
    <property type="entry name" value="NAD(P)-binding Rossmann-fold domains"/>
    <property type="match status" value="1"/>
</dbReference>
<dbReference type="PRINTS" id="PR00080">
    <property type="entry name" value="SDRFAMILY"/>
</dbReference>
<dbReference type="eggNOG" id="COG1028">
    <property type="taxonomic scope" value="Bacteria"/>
</dbReference>
<comment type="caution">
    <text evidence="6">The sequence shown here is derived from an EMBL/GenBank/DDBJ whole genome shotgun (WGS) entry which is preliminary data.</text>
</comment>
<feature type="region of interest" description="Disordered" evidence="4">
    <location>
        <begin position="273"/>
        <end position="299"/>
    </location>
</feature>
<evidence type="ECO:0000313" key="6">
    <source>
        <dbReference type="EMBL" id="EYB68118.1"/>
    </source>
</evidence>
<dbReference type="STRING" id="1476583.DEIPH_ctg026orf0013"/>
<sequence>MKKYDLRGRVVVITGAGGGLGTLLASALKTRGARLALLDLDEAAVQAQARHLGDESVARGWGANVRDYPQLEETMQAVAAHFGGIDVVIAGAGIQAFGPLERLAPGAFERIIDVNLNGTWRTFKAALPFVKARRGYLLAVSSMAAFVHSPLQAAYNASKAGLWAMCDSIRLELRPDGVGVGSLHPTFFATRMMEDTVGDPAGNALWGGNRKGLWKMVPIETVVLETVEGIERRADTIVVPRNLTLVARAPGFLRPVAERLGFTDAGIRRAIGLSSPSGWQDPQAAARSTGQAGPVATGD</sequence>
<dbReference type="GO" id="GO:0016020">
    <property type="term" value="C:membrane"/>
    <property type="evidence" value="ECO:0007669"/>
    <property type="project" value="TreeGrafter"/>
</dbReference>
<dbReference type="InterPro" id="IPR002347">
    <property type="entry name" value="SDR_fam"/>
</dbReference>
<dbReference type="EMBL" id="JHAC01000026">
    <property type="protein sequence ID" value="EYB68118.1"/>
    <property type="molecule type" value="Genomic_DNA"/>
</dbReference>
<feature type="domain" description="Ketoreductase" evidence="5">
    <location>
        <begin position="9"/>
        <end position="186"/>
    </location>
</feature>
<dbReference type="PATRIC" id="fig|1476583.3.peg.1756"/>
<dbReference type="AlphaFoldDB" id="A0A016QPY8"/>
<dbReference type="InterPro" id="IPR020904">
    <property type="entry name" value="Sc_DH/Rdtase_CS"/>
</dbReference>
<dbReference type="GO" id="GO:0016491">
    <property type="term" value="F:oxidoreductase activity"/>
    <property type="evidence" value="ECO:0007669"/>
    <property type="project" value="UniProtKB-KW"/>
</dbReference>
<comment type="similarity">
    <text evidence="1 3">Belongs to the short-chain dehydrogenases/reductases (SDR) family.</text>
</comment>
<dbReference type="Proteomes" id="UP000020492">
    <property type="component" value="Unassembled WGS sequence"/>
</dbReference>
<dbReference type="InterPro" id="IPR036291">
    <property type="entry name" value="NAD(P)-bd_dom_sf"/>
</dbReference>
<dbReference type="CDD" id="cd05233">
    <property type="entry name" value="SDR_c"/>
    <property type="match status" value="1"/>
</dbReference>
<evidence type="ECO:0000256" key="1">
    <source>
        <dbReference type="ARBA" id="ARBA00006484"/>
    </source>
</evidence>
<dbReference type="OrthoDB" id="9775296at2"/>
<keyword evidence="2" id="KW-0560">Oxidoreductase</keyword>
<dbReference type="PRINTS" id="PR00081">
    <property type="entry name" value="GDHRDH"/>
</dbReference>
<dbReference type="PROSITE" id="PS00061">
    <property type="entry name" value="ADH_SHORT"/>
    <property type="match status" value="1"/>
</dbReference>
<evidence type="ECO:0000256" key="4">
    <source>
        <dbReference type="SAM" id="MobiDB-lite"/>
    </source>
</evidence>
<evidence type="ECO:0000256" key="2">
    <source>
        <dbReference type="ARBA" id="ARBA00023002"/>
    </source>
</evidence>
<accession>A0A016QPY8</accession>
<evidence type="ECO:0000259" key="5">
    <source>
        <dbReference type="SMART" id="SM00822"/>
    </source>
</evidence>
<keyword evidence="7" id="KW-1185">Reference proteome</keyword>
<evidence type="ECO:0000256" key="3">
    <source>
        <dbReference type="RuleBase" id="RU000363"/>
    </source>
</evidence>